<evidence type="ECO:0000313" key="2">
    <source>
        <dbReference type="EMBL" id="MFC3226957.1"/>
    </source>
</evidence>
<comment type="caution">
    <text evidence="2">The sequence shown here is derived from an EMBL/GenBank/DDBJ whole genome shotgun (WGS) entry which is preliminary data.</text>
</comment>
<sequence>MTAGLGHDGRAQGLYGRIVDCNRFDMGQFRPLVAFDAQGMALRVGAVHRAVAPRLESFRELFAADGDVLRLGRPGMPSAAVTAALDAAMRALYDRDRRGFGRWTGEPAPVLADWDGPVLFDVERAAHGLLGVKVRGVHVNGFTRGPDGAIRLWLARRSRDLAHHPGLLDQIAAGFLASGTAPRRAAEEEAAEEAGIDGALAGRLRQVSSISYCLQFDWNLVPGAVFIFDLELPPGFRPENRDGEVEGFELLTLPEVMERLQAPRIFKFDCALVALDFLARHGALEGHPDYLRIIQGLHVRGPWDGPLQGGQS</sequence>
<gene>
    <name evidence="2" type="ORF">ACFOGJ_06940</name>
</gene>
<evidence type="ECO:0000313" key="3">
    <source>
        <dbReference type="Proteomes" id="UP001595528"/>
    </source>
</evidence>
<dbReference type="InterPro" id="IPR015797">
    <property type="entry name" value="NUDIX_hydrolase-like_dom_sf"/>
</dbReference>
<dbReference type="RefSeq" id="WP_379899115.1">
    <property type="nucleotide sequence ID" value="NZ_JBHRTR010000019.1"/>
</dbReference>
<feature type="domain" description="Nudix hydrolase" evidence="1">
    <location>
        <begin position="132"/>
        <end position="276"/>
    </location>
</feature>
<organism evidence="2 3">
    <name type="scientific">Marinibaculum pumilum</name>
    <dbReference type="NCBI Taxonomy" id="1766165"/>
    <lineage>
        <taxon>Bacteria</taxon>
        <taxon>Pseudomonadati</taxon>
        <taxon>Pseudomonadota</taxon>
        <taxon>Alphaproteobacteria</taxon>
        <taxon>Rhodospirillales</taxon>
        <taxon>Rhodospirillaceae</taxon>
        <taxon>Marinibaculum</taxon>
    </lineage>
</organism>
<dbReference type="PANTHER" id="PTHR13622:SF8">
    <property type="entry name" value="THIAMIN PYROPHOSPHOKINASE 1"/>
    <property type="match status" value="1"/>
</dbReference>
<proteinExistence type="predicted"/>
<dbReference type="Pfam" id="PF15916">
    <property type="entry name" value="DUF4743"/>
    <property type="match status" value="1"/>
</dbReference>
<dbReference type="InterPro" id="IPR031804">
    <property type="entry name" value="DUF4743"/>
</dbReference>
<reference evidence="3" key="1">
    <citation type="journal article" date="2019" name="Int. J. Syst. Evol. Microbiol.">
        <title>The Global Catalogue of Microorganisms (GCM) 10K type strain sequencing project: providing services to taxonomists for standard genome sequencing and annotation.</title>
        <authorList>
            <consortium name="The Broad Institute Genomics Platform"/>
            <consortium name="The Broad Institute Genome Sequencing Center for Infectious Disease"/>
            <person name="Wu L."/>
            <person name="Ma J."/>
        </authorList>
    </citation>
    <scope>NUCLEOTIDE SEQUENCE [LARGE SCALE GENOMIC DNA]</scope>
    <source>
        <strain evidence="3">KCTC 42964</strain>
    </source>
</reference>
<dbReference type="Gene3D" id="3.90.79.10">
    <property type="entry name" value="Nucleoside Triphosphate Pyrophosphohydrolase"/>
    <property type="match status" value="1"/>
</dbReference>
<dbReference type="PROSITE" id="PS51462">
    <property type="entry name" value="NUDIX"/>
    <property type="match status" value="1"/>
</dbReference>
<dbReference type="Pfam" id="PF00293">
    <property type="entry name" value="NUDIX"/>
    <property type="match status" value="1"/>
</dbReference>
<name>A0ABV7KX77_9PROT</name>
<protein>
    <submittedName>
        <fullName evidence="2">DUF4743 domain-containing protein</fullName>
    </submittedName>
</protein>
<evidence type="ECO:0000259" key="1">
    <source>
        <dbReference type="PROSITE" id="PS51462"/>
    </source>
</evidence>
<dbReference type="SUPFAM" id="SSF55811">
    <property type="entry name" value="Nudix"/>
    <property type="match status" value="1"/>
</dbReference>
<keyword evidence="3" id="KW-1185">Reference proteome</keyword>
<dbReference type="PANTHER" id="PTHR13622">
    <property type="entry name" value="THIAMIN PYROPHOSPHOKINASE"/>
    <property type="match status" value="1"/>
</dbReference>
<accession>A0ABV7KX77</accession>
<dbReference type="EMBL" id="JBHRTR010000019">
    <property type="protein sequence ID" value="MFC3226957.1"/>
    <property type="molecule type" value="Genomic_DNA"/>
</dbReference>
<dbReference type="Proteomes" id="UP001595528">
    <property type="component" value="Unassembled WGS sequence"/>
</dbReference>
<dbReference type="CDD" id="cd03676">
    <property type="entry name" value="NUDIX_Tnr3_like"/>
    <property type="match status" value="1"/>
</dbReference>
<dbReference type="InterPro" id="IPR000086">
    <property type="entry name" value="NUDIX_hydrolase_dom"/>
</dbReference>